<dbReference type="HAMAP" id="MF_00158">
    <property type="entry name" value="PanC"/>
    <property type="match status" value="1"/>
</dbReference>
<evidence type="ECO:0000313" key="9">
    <source>
        <dbReference type="EMBL" id="PKQ67629.1"/>
    </source>
</evidence>
<keyword evidence="10" id="KW-1185">Reference proteome</keyword>
<dbReference type="CDD" id="cd00560">
    <property type="entry name" value="PanC"/>
    <property type="match status" value="1"/>
</dbReference>
<feature type="binding site" evidence="8">
    <location>
        <begin position="184"/>
        <end position="187"/>
    </location>
    <ligand>
        <name>ATP</name>
        <dbReference type="ChEBI" id="CHEBI:30616"/>
    </ligand>
</feature>
<dbReference type="GO" id="GO:0005829">
    <property type="term" value="C:cytosol"/>
    <property type="evidence" value="ECO:0007669"/>
    <property type="project" value="TreeGrafter"/>
</dbReference>
<dbReference type="GO" id="GO:0005524">
    <property type="term" value="F:ATP binding"/>
    <property type="evidence" value="ECO:0007669"/>
    <property type="project" value="UniProtKB-KW"/>
</dbReference>
<gene>
    <name evidence="8" type="primary">panC</name>
    <name evidence="9" type="ORF">Rain11_1974</name>
</gene>
<comment type="caution">
    <text evidence="9">The sequence shown here is derived from an EMBL/GenBank/DDBJ whole genome shotgun (WGS) entry which is preliminary data.</text>
</comment>
<dbReference type="Gene3D" id="3.30.1300.10">
    <property type="entry name" value="Pantoate-beta-alanine ligase, C-terminal domain"/>
    <property type="match status" value="1"/>
</dbReference>
<comment type="similarity">
    <text evidence="2 8">Belongs to the pantothenate synthetase family.</text>
</comment>
<comment type="miscellaneous">
    <text evidence="8">The reaction proceeds by a bi uni uni bi ping pong mechanism.</text>
</comment>
<feature type="binding site" evidence="8">
    <location>
        <position position="61"/>
    </location>
    <ligand>
        <name>beta-alanine</name>
        <dbReference type="ChEBI" id="CHEBI:57966"/>
    </ligand>
</feature>
<dbReference type="UniPathway" id="UPA00028">
    <property type="reaction ID" value="UER00005"/>
</dbReference>
<feature type="binding site" evidence="8">
    <location>
        <begin position="147"/>
        <end position="150"/>
    </location>
    <ligand>
        <name>ATP</name>
        <dbReference type="ChEBI" id="CHEBI:30616"/>
    </ligand>
</feature>
<evidence type="ECO:0000256" key="2">
    <source>
        <dbReference type="ARBA" id="ARBA00009256"/>
    </source>
</evidence>
<accession>A0A2N3IBF8</accession>
<feature type="binding site" evidence="8">
    <location>
        <position position="153"/>
    </location>
    <ligand>
        <name>(R)-pantoate</name>
        <dbReference type="ChEBI" id="CHEBI:15980"/>
    </ligand>
</feature>
<dbReference type="NCBIfam" id="TIGR00125">
    <property type="entry name" value="cyt_tran_rel"/>
    <property type="match status" value="1"/>
</dbReference>
<dbReference type="OrthoDB" id="9773087at2"/>
<proteinExistence type="inferred from homology"/>
<name>A0A2N3IBF8_9BACT</name>
<feature type="binding site" evidence="8">
    <location>
        <position position="176"/>
    </location>
    <ligand>
        <name>ATP</name>
        <dbReference type="ChEBI" id="CHEBI:30616"/>
    </ligand>
</feature>
<dbReference type="InterPro" id="IPR014729">
    <property type="entry name" value="Rossmann-like_a/b/a_fold"/>
</dbReference>
<evidence type="ECO:0000313" key="10">
    <source>
        <dbReference type="Proteomes" id="UP000233387"/>
    </source>
</evidence>
<dbReference type="AlphaFoldDB" id="A0A2N3IBF8"/>
<dbReference type="Pfam" id="PF02569">
    <property type="entry name" value="Pantoate_ligase"/>
    <property type="match status" value="1"/>
</dbReference>
<dbReference type="FunFam" id="3.40.50.620:FF:000013">
    <property type="entry name" value="Pantothenate synthetase"/>
    <property type="match status" value="1"/>
</dbReference>
<reference evidence="9 10" key="1">
    <citation type="submission" date="2017-06" db="EMBL/GenBank/DDBJ databases">
        <title>Raineya orbicola gen. nov., sp. nov. a slightly thermophilic bacterium of the phylum Bacteroidetes and the description of Raineyaceae fam. nov.</title>
        <authorList>
            <person name="Albuquerque L."/>
            <person name="Polonia A.R.M."/>
            <person name="Barroso C."/>
            <person name="Froufe H.J.C."/>
            <person name="Lage O."/>
            <person name="Lobo-Da-Cunha A."/>
            <person name="Egas C."/>
            <person name="Da Costa M.S."/>
        </authorList>
    </citation>
    <scope>NUCLEOTIDE SEQUENCE [LARGE SCALE GENOMIC DNA]</scope>
    <source>
        <strain evidence="9 10">SPSPC-11</strain>
    </source>
</reference>
<evidence type="ECO:0000256" key="7">
    <source>
        <dbReference type="ARBA" id="ARBA00048258"/>
    </source>
</evidence>
<dbReference type="GO" id="GO:0015940">
    <property type="term" value="P:pantothenate biosynthetic process"/>
    <property type="evidence" value="ECO:0007669"/>
    <property type="project" value="UniProtKB-UniRule"/>
</dbReference>
<dbReference type="Gene3D" id="3.40.50.620">
    <property type="entry name" value="HUPs"/>
    <property type="match status" value="1"/>
</dbReference>
<keyword evidence="5 8" id="KW-0547">Nucleotide-binding</keyword>
<comment type="pathway">
    <text evidence="1 8">Cofactor biosynthesis; (R)-pantothenate biosynthesis; (R)-pantothenate from (R)-pantoate and beta-alanine: step 1/1.</text>
</comment>
<dbReference type="PANTHER" id="PTHR21299">
    <property type="entry name" value="CYTIDYLATE KINASE/PANTOATE-BETA-ALANINE LIGASE"/>
    <property type="match status" value="1"/>
</dbReference>
<keyword evidence="4 8" id="KW-0566">Pantothenate biosynthesis</keyword>
<dbReference type="EC" id="6.3.2.1" evidence="8"/>
<comment type="subcellular location">
    <subcellularLocation>
        <location evidence="8">Cytoplasm</location>
    </subcellularLocation>
</comment>
<comment type="function">
    <text evidence="8">Catalyzes the condensation of pantoate with beta-alanine in an ATP-dependent reaction via a pantoyl-adenylate intermediate.</text>
</comment>
<evidence type="ECO:0000256" key="4">
    <source>
        <dbReference type="ARBA" id="ARBA00022655"/>
    </source>
</evidence>
<comment type="catalytic activity">
    <reaction evidence="7 8">
        <text>(R)-pantoate + beta-alanine + ATP = (R)-pantothenate + AMP + diphosphate + H(+)</text>
        <dbReference type="Rhea" id="RHEA:10912"/>
        <dbReference type="ChEBI" id="CHEBI:15378"/>
        <dbReference type="ChEBI" id="CHEBI:15980"/>
        <dbReference type="ChEBI" id="CHEBI:29032"/>
        <dbReference type="ChEBI" id="CHEBI:30616"/>
        <dbReference type="ChEBI" id="CHEBI:33019"/>
        <dbReference type="ChEBI" id="CHEBI:57966"/>
        <dbReference type="ChEBI" id="CHEBI:456215"/>
        <dbReference type="EC" id="6.3.2.1"/>
    </reaction>
</comment>
<keyword evidence="8" id="KW-0963">Cytoplasm</keyword>
<keyword evidence="3 8" id="KW-0436">Ligase</keyword>
<evidence type="ECO:0000256" key="6">
    <source>
        <dbReference type="ARBA" id="ARBA00022840"/>
    </source>
</evidence>
<protein>
    <recommendedName>
        <fullName evidence="8">Pantothenate synthetase</fullName>
        <shortName evidence="8">PS</shortName>
        <ecNumber evidence="8">6.3.2.1</ecNumber>
    </recommendedName>
    <alternativeName>
        <fullName evidence="8">Pantoate--beta-alanine ligase</fullName>
    </alternativeName>
    <alternativeName>
        <fullName evidence="8">Pantoate-activating enzyme</fullName>
    </alternativeName>
</protein>
<dbReference type="InterPro" id="IPR003721">
    <property type="entry name" value="Pantoate_ligase"/>
</dbReference>
<feature type="binding site" evidence="8">
    <location>
        <begin position="30"/>
        <end position="37"/>
    </location>
    <ligand>
        <name>ATP</name>
        <dbReference type="ChEBI" id="CHEBI:30616"/>
    </ligand>
</feature>
<dbReference type="PANTHER" id="PTHR21299:SF1">
    <property type="entry name" value="PANTOATE--BETA-ALANINE LIGASE"/>
    <property type="match status" value="1"/>
</dbReference>
<dbReference type="EMBL" id="NKXO01000032">
    <property type="protein sequence ID" value="PKQ67629.1"/>
    <property type="molecule type" value="Genomic_DNA"/>
</dbReference>
<comment type="subunit">
    <text evidence="8">Homodimer.</text>
</comment>
<dbReference type="NCBIfam" id="TIGR00018">
    <property type="entry name" value="panC"/>
    <property type="match status" value="1"/>
</dbReference>
<evidence type="ECO:0000256" key="3">
    <source>
        <dbReference type="ARBA" id="ARBA00022598"/>
    </source>
</evidence>
<evidence type="ECO:0000256" key="8">
    <source>
        <dbReference type="HAMAP-Rule" id="MF_00158"/>
    </source>
</evidence>
<keyword evidence="6 8" id="KW-0067">ATP-binding</keyword>
<feature type="active site" description="Proton donor" evidence="8">
    <location>
        <position position="37"/>
    </location>
</feature>
<organism evidence="9 10">
    <name type="scientific">Raineya orbicola</name>
    <dbReference type="NCBI Taxonomy" id="2016530"/>
    <lineage>
        <taxon>Bacteria</taxon>
        <taxon>Pseudomonadati</taxon>
        <taxon>Bacteroidota</taxon>
        <taxon>Cytophagia</taxon>
        <taxon>Cytophagales</taxon>
        <taxon>Raineyaceae</taxon>
        <taxon>Raineya</taxon>
    </lineage>
</organism>
<dbReference type="SUPFAM" id="SSF52374">
    <property type="entry name" value="Nucleotidylyl transferase"/>
    <property type="match status" value="1"/>
</dbReference>
<dbReference type="InterPro" id="IPR042176">
    <property type="entry name" value="Pantoate_ligase_C"/>
</dbReference>
<feature type="binding site" evidence="8">
    <location>
        <position position="61"/>
    </location>
    <ligand>
        <name>(R)-pantoate</name>
        <dbReference type="ChEBI" id="CHEBI:15980"/>
    </ligand>
</feature>
<evidence type="ECO:0000256" key="1">
    <source>
        <dbReference type="ARBA" id="ARBA00004990"/>
    </source>
</evidence>
<dbReference type="Proteomes" id="UP000233387">
    <property type="component" value="Unassembled WGS sequence"/>
</dbReference>
<dbReference type="InterPro" id="IPR004821">
    <property type="entry name" value="Cyt_trans-like"/>
</dbReference>
<sequence length="286" mass="32730">MRKFQEISALQNFLWQEQKAGKKIGFVPTMGALHEGHLSLVRIAKQENDIVVCSVFVNPTQFNNPEDLAKYPRTLEKDVQMLESVGCNVLFFPTETTMYPEKSTLQFHFGYLESVMEGKFRKGHFNGVALVVSKLFHIVQPHKAYFGQKDLQQFVIIRTLVQDLMFPLELVRCPIVREANGLAMSSRNQRLNLQEQETASHLYKVLKKAESMLMSHSVKQIQKAVKEYLLNIRGIELEYFEIADANTLQIIEDLSNFRGDVALCIAAYVSGVRLIDNLIIENFGKK</sequence>
<evidence type="ECO:0000256" key="5">
    <source>
        <dbReference type="ARBA" id="ARBA00022741"/>
    </source>
</evidence>
<dbReference type="GO" id="GO:0004592">
    <property type="term" value="F:pantoate-beta-alanine ligase activity"/>
    <property type="evidence" value="ECO:0007669"/>
    <property type="project" value="UniProtKB-UniRule"/>
</dbReference>
<dbReference type="RefSeq" id="WP_101359238.1">
    <property type="nucleotide sequence ID" value="NZ_NKXO01000032.1"/>
</dbReference>